<evidence type="ECO:0000256" key="1">
    <source>
        <dbReference type="SAM" id="MobiDB-lite"/>
    </source>
</evidence>
<dbReference type="InterPro" id="IPR025676">
    <property type="entry name" value="Clr5_dom"/>
</dbReference>
<dbReference type="OrthoDB" id="3798543at2759"/>
<dbReference type="EMBL" id="ML987195">
    <property type="protein sequence ID" value="KAF2249176.1"/>
    <property type="molecule type" value="Genomic_DNA"/>
</dbReference>
<feature type="domain" description="Clr5" evidence="2">
    <location>
        <begin position="53"/>
        <end position="101"/>
    </location>
</feature>
<feature type="compositionally biased region" description="Polar residues" evidence="1">
    <location>
        <begin position="24"/>
        <end position="36"/>
    </location>
</feature>
<dbReference type="RefSeq" id="XP_033684180.1">
    <property type="nucleotide sequence ID" value="XM_033821958.1"/>
</dbReference>
<sequence>MALVPQRGESPPTPLYTRRLSPHLQRQTTSLPPCSDTTVARARSNVQYVSRSEHWNEFLDVFSMLWDGDRRMTLNQLKSTMEEVYGFWATIDQHKKKFKEWYKKGVLKPKYRKRRNSQDIKMIEQEYPLTPASTPDTVASPFTEEESAIPSALAPIRPVAHSTTQSSRPGDASRLPPPRSLSTPHQN</sequence>
<gene>
    <name evidence="3" type="ORF">BU26DRAFT_313495</name>
</gene>
<evidence type="ECO:0000259" key="2">
    <source>
        <dbReference type="Pfam" id="PF14420"/>
    </source>
</evidence>
<organism evidence="3 4">
    <name type="scientific">Trematosphaeria pertusa</name>
    <dbReference type="NCBI Taxonomy" id="390896"/>
    <lineage>
        <taxon>Eukaryota</taxon>
        <taxon>Fungi</taxon>
        <taxon>Dikarya</taxon>
        <taxon>Ascomycota</taxon>
        <taxon>Pezizomycotina</taxon>
        <taxon>Dothideomycetes</taxon>
        <taxon>Pleosporomycetidae</taxon>
        <taxon>Pleosporales</taxon>
        <taxon>Massarineae</taxon>
        <taxon>Trematosphaeriaceae</taxon>
        <taxon>Trematosphaeria</taxon>
    </lineage>
</organism>
<accession>A0A6A6IFJ0</accession>
<name>A0A6A6IFJ0_9PLEO</name>
<evidence type="ECO:0000313" key="3">
    <source>
        <dbReference type="EMBL" id="KAF2249176.1"/>
    </source>
</evidence>
<feature type="region of interest" description="Disordered" evidence="1">
    <location>
        <begin position="122"/>
        <end position="187"/>
    </location>
</feature>
<protein>
    <recommendedName>
        <fullName evidence="2">Clr5 domain-containing protein</fullName>
    </recommendedName>
</protein>
<proteinExistence type="predicted"/>
<feature type="region of interest" description="Disordered" evidence="1">
    <location>
        <begin position="1"/>
        <end position="36"/>
    </location>
</feature>
<dbReference type="Proteomes" id="UP000800094">
    <property type="component" value="Unassembled WGS sequence"/>
</dbReference>
<dbReference type="Pfam" id="PF14420">
    <property type="entry name" value="Clr5"/>
    <property type="match status" value="1"/>
</dbReference>
<keyword evidence="4" id="KW-1185">Reference proteome</keyword>
<reference evidence="3" key="1">
    <citation type="journal article" date="2020" name="Stud. Mycol.">
        <title>101 Dothideomycetes genomes: a test case for predicting lifestyles and emergence of pathogens.</title>
        <authorList>
            <person name="Haridas S."/>
            <person name="Albert R."/>
            <person name="Binder M."/>
            <person name="Bloem J."/>
            <person name="Labutti K."/>
            <person name="Salamov A."/>
            <person name="Andreopoulos B."/>
            <person name="Baker S."/>
            <person name="Barry K."/>
            <person name="Bills G."/>
            <person name="Bluhm B."/>
            <person name="Cannon C."/>
            <person name="Castanera R."/>
            <person name="Culley D."/>
            <person name="Daum C."/>
            <person name="Ezra D."/>
            <person name="Gonzalez J."/>
            <person name="Henrissat B."/>
            <person name="Kuo A."/>
            <person name="Liang C."/>
            <person name="Lipzen A."/>
            <person name="Lutzoni F."/>
            <person name="Magnuson J."/>
            <person name="Mondo S."/>
            <person name="Nolan M."/>
            <person name="Ohm R."/>
            <person name="Pangilinan J."/>
            <person name="Park H.-J."/>
            <person name="Ramirez L."/>
            <person name="Alfaro M."/>
            <person name="Sun H."/>
            <person name="Tritt A."/>
            <person name="Yoshinaga Y."/>
            <person name="Zwiers L.-H."/>
            <person name="Turgeon B."/>
            <person name="Goodwin S."/>
            <person name="Spatafora J."/>
            <person name="Crous P."/>
            <person name="Grigoriev I."/>
        </authorList>
    </citation>
    <scope>NUCLEOTIDE SEQUENCE</scope>
    <source>
        <strain evidence="3">CBS 122368</strain>
    </source>
</reference>
<dbReference type="GeneID" id="54575288"/>
<evidence type="ECO:0000313" key="4">
    <source>
        <dbReference type="Proteomes" id="UP000800094"/>
    </source>
</evidence>
<dbReference type="AlphaFoldDB" id="A0A6A6IFJ0"/>